<dbReference type="Proteomes" id="UP000683559">
    <property type="component" value="Chromosome"/>
</dbReference>
<keyword evidence="2" id="KW-1185">Reference proteome</keyword>
<sequence length="89" mass="10387">MPTISMFFGIVIYMFFYDNKRHSLPHLHATFGEYDAVFSIEDAELLEGSFPRNKQKLVQAWIEIHKDDLLTDWHLAVNGQNPLPIKPLE</sequence>
<organism evidence="1 2">
    <name type="scientific">Geomonas subterranea</name>
    <dbReference type="NCBI Taxonomy" id="2847989"/>
    <lineage>
        <taxon>Bacteria</taxon>
        <taxon>Pseudomonadati</taxon>
        <taxon>Thermodesulfobacteriota</taxon>
        <taxon>Desulfuromonadia</taxon>
        <taxon>Geobacterales</taxon>
        <taxon>Geobacteraceae</taxon>
        <taxon>Geomonas</taxon>
    </lineage>
</organism>
<proteinExistence type="predicted"/>
<name>A0ABX8LIX1_9BACT</name>
<protein>
    <submittedName>
        <fullName evidence="1">DUF4160 domain-containing protein</fullName>
    </submittedName>
</protein>
<dbReference type="Pfam" id="PF13711">
    <property type="entry name" value="DUF4160"/>
    <property type="match status" value="1"/>
</dbReference>
<evidence type="ECO:0000313" key="2">
    <source>
        <dbReference type="Proteomes" id="UP000683559"/>
    </source>
</evidence>
<dbReference type="RefSeq" id="WP_217286838.1">
    <property type="nucleotide sequence ID" value="NZ_CP077683.1"/>
</dbReference>
<dbReference type="InterPro" id="IPR025427">
    <property type="entry name" value="DUF4160"/>
</dbReference>
<accession>A0ABX8LIX1</accession>
<evidence type="ECO:0000313" key="1">
    <source>
        <dbReference type="EMBL" id="QXE90188.1"/>
    </source>
</evidence>
<gene>
    <name evidence="1" type="ORF">KP001_17470</name>
</gene>
<reference evidence="1 2" key="1">
    <citation type="submission" date="2021-06" db="EMBL/GenBank/DDBJ databases">
        <title>Gemonas diversity in paddy soil.</title>
        <authorList>
            <person name="Liu G."/>
        </authorList>
    </citation>
    <scope>NUCLEOTIDE SEQUENCE [LARGE SCALE GENOMIC DNA]</scope>
    <source>
        <strain evidence="1 2">RG2</strain>
    </source>
</reference>
<dbReference type="EMBL" id="CP077683">
    <property type="protein sequence ID" value="QXE90188.1"/>
    <property type="molecule type" value="Genomic_DNA"/>
</dbReference>